<proteinExistence type="predicted"/>
<sequence length="43" mass="4552">MFLTAPGTWGVSADSDTALSVPRQAVHLHEIAELISLKSDLSS</sequence>
<dbReference type="Proteomes" id="UP001611548">
    <property type="component" value="Unassembled WGS sequence"/>
</dbReference>
<accession>A0ABW7UKL8</accession>
<protein>
    <submittedName>
        <fullName evidence="1">Uncharacterized protein</fullName>
    </submittedName>
</protein>
<organism evidence="1 2">
    <name type="scientific">Streptomyces pathocidini</name>
    <dbReference type="NCBI Taxonomy" id="1650571"/>
    <lineage>
        <taxon>Bacteria</taxon>
        <taxon>Bacillati</taxon>
        <taxon>Actinomycetota</taxon>
        <taxon>Actinomycetes</taxon>
        <taxon>Kitasatosporales</taxon>
        <taxon>Streptomycetaceae</taxon>
        <taxon>Streptomyces</taxon>
    </lineage>
</organism>
<gene>
    <name evidence="1" type="ORF">ACH429_03620</name>
</gene>
<dbReference type="RefSeq" id="WP_276202506.1">
    <property type="nucleotide sequence ID" value="NZ_JBIRWE010000001.1"/>
</dbReference>
<name>A0ABW7UKL8_9ACTN</name>
<keyword evidence="2" id="KW-1185">Reference proteome</keyword>
<reference evidence="1 2" key="1">
    <citation type="submission" date="2024-10" db="EMBL/GenBank/DDBJ databases">
        <title>The Natural Products Discovery Center: Release of the First 8490 Sequenced Strains for Exploring Actinobacteria Biosynthetic Diversity.</title>
        <authorList>
            <person name="Kalkreuter E."/>
            <person name="Kautsar S.A."/>
            <person name="Yang D."/>
            <person name="Bader C.D."/>
            <person name="Teijaro C.N."/>
            <person name="Fluegel L."/>
            <person name="Davis C.M."/>
            <person name="Simpson J.R."/>
            <person name="Lauterbach L."/>
            <person name="Steele A.D."/>
            <person name="Gui C."/>
            <person name="Meng S."/>
            <person name="Li G."/>
            <person name="Viehrig K."/>
            <person name="Ye F."/>
            <person name="Su P."/>
            <person name="Kiefer A.F."/>
            <person name="Nichols A."/>
            <person name="Cepeda A.J."/>
            <person name="Yan W."/>
            <person name="Fan B."/>
            <person name="Jiang Y."/>
            <person name="Adhikari A."/>
            <person name="Zheng C.-J."/>
            <person name="Schuster L."/>
            <person name="Cowan T.M."/>
            <person name="Smanski M.J."/>
            <person name="Chevrette M.G."/>
            <person name="De Carvalho L.P.S."/>
            <person name="Shen B."/>
        </authorList>
    </citation>
    <scope>NUCLEOTIDE SEQUENCE [LARGE SCALE GENOMIC DNA]</scope>
    <source>
        <strain evidence="1 2">NPDC020327</strain>
    </source>
</reference>
<dbReference type="EMBL" id="JBIRWE010000001">
    <property type="protein sequence ID" value="MFI1963219.1"/>
    <property type="molecule type" value="Genomic_DNA"/>
</dbReference>
<comment type="caution">
    <text evidence="1">The sequence shown here is derived from an EMBL/GenBank/DDBJ whole genome shotgun (WGS) entry which is preliminary data.</text>
</comment>
<evidence type="ECO:0000313" key="2">
    <source>
        <dbReference type="Proteomes" id="UP001611548"/>
    </source>
</evidence>
<evidence type="ECO:0000313" key="1">
    <source>
        <dbReference type="EMBL" id="MFI1963219.1"/>
    </source>
</evidence>